<feature type="compositionally biased region" description="Basic and acidic residues" evidence="1">
    <location>
        <begin position="398"/>
        <end position="407"/>
    </location>
</feature>
<evidence type="ECO:0000313" key="3">
    <source>
        <dbReference type="EMBL" id="MFC3892950.1"/>
    </source>
</evidence>
<feature type="region of interest" description="Disordered" evidence="1">
    <location>
        <begin position="379"/>
        <end position="407"/>
    </location>
</feature>
<dbReference type="RefSeq" id="WP_382373068.1">
    <property type="nucleotide sequence ID" value="NZ_JBHRZI010000013.1"/>
</dbReference>
<dbReference type="EMBL" id="JBHRZI010000013">
    <property type="protein sequence ID" value="MFC3892950.1"/>
    <property type="molecule type" value="Genomic_DNA"/>
</dbReference>
<dbReference type="Pfam" id="PF01145">
    <property type="entry name" value="Band_7"/>
    <property type="match status" value="1"/>
</dbReference>
<organism evidence="3 4">
    <name type="scientific">Lentzea rhizosphaerae</name>
    <dbReference type="NCBI Taxonomy" id="2041025"/>
    <lineage>
        <taxon>Bacteria</taxon>
        <taxon>Bacillati</taxon>
        <taxon>Actinomycetota</taxon>
        <taxon>Actinomycetes</taxon>
        <taxon>Pseudonocardiales</taxon>
        <taxon>Pseudonocardiaceae</taxon>
        <taxon>Lentzea</taxon>
    </lineage>
</organism>
<dbReference type="Proteomes" id="UP001595690">
    <property type="component" value="Unassembled WGS sequence"/>
</dbReference>
<proteinExistence type="predicted"/>
<comment type="caution">
    <text evidence="3">The sequence shown here is derived from an EMBL/GenBank/DDBJ whole genome shotgun (WGS) entry which is preliminary data.</text>
</comment>
<accession>A0ABV8BUJ6</accession>
<evidence type="ECO:0000313" key="4">
    <source>
        <dbReference type="Proteomes" id="UP001595690"/>
    </source>
</evidence>
<name>A0ABV8BUJ6_9PSEU</name>
<dbReference type="InterPro" id="IPR001107">
    <property type="entry name" value="Band_7"/>
</dbReference>
<evidence type="ECO:0000259" key="2">
    <source>
        <dbReference type="Pfam" id="PF01145"/>
    </source>
</evidence>
<evidence type="ECO:0000256" key="1">
    <source>
        <dbReference type="SAM" id="MobiDB-lite"/>
    </source>
</evidence>
<feature type="domain" description="Band 7" evidence="2">
    <location>
        <begin position="226"/>
        <end position="405"/>
    </location>
</feature>
<gene>
    <name evidence="3" type="ORF">ACFOWZ_15845</name>
</gene>
<sequence length="523" mass="58381">MEFLIVVVVIAAVAGVVWVKSHQSVPTGKIGLVYKRFGSLKNEKYPVRVHGGQGVQVTTLQADRRYRLPPLLYRVEAVDRTHVPTGTIGLVIAKVGAVPSVEETLCRHVECDYFQDGRKFLLRGGQMGKQPMVLPGGASYDINPALFEVITVDTLGDEEKYEVTRSDLTDISIPEGATGVVIAKHGESPDEDENTNTVGPVVEGHSSFQKPWEFLANGGRRGAQAETLSHGGVYRINPWFARIAIIPTRELTLEWERKEGEYTDRFDAALGQIVVNVEGERIKFTMSQIIRIPAKAAPRLVRRFGEDTDMTGLGDVQSPTPVQRFVARVLGRTVEGYFHSCASEYEVLRFLESHNEVRMELESRVAEALGEWGVQAGRTTLSDFEPENPELDQRRRRKAEERDRQEELGYQRRNAELEEEIRRIRLATDEIEVALPVAEIKARAEVLGPEFVGMKEVMGELAKMQSPNTYIGDVGAAGSIVPTVIGQEMLRDTLKSLNPEQPPQLDRRKNGQIESGDRPDEEE</sequence>
<protein>
    <submittedName>
        <fullName evidence="3">SPFH domain-containing protein</fullName>
    </submittedName>
</protein>
<keyword evidence="4" id="KW-1185">Reference proteome</keyword>
<feature type="compositionally biased region" description="Basic and acidic residues" evidence="1">
    <location>
        <begin position="505"/>
        <end position="523"/>
    </location>
</feature>
<reference evidence="4" key="1">
    <citation type="journal article" date="2019" name="Int. J. Syst. Evol. Microbiol.">
        <title>The Global Catalogue of Microorganisms (GCM) 10K type strain sequencing project: providing services to taxonomists for standard genome sequencing and annotation.</title>
        <authorList>
            <consortium name="The Broad Institute Genomics Platform"/>
            <consortium name="The Broad Institute Genome Sequencing Center for Infectious Disease"/>
            <person name="Wu L."/>
            <person name="Ma J."/>
        </authorList>
    </citation>
    <scope>NUCLEOTIDE SEQUENCE [LARGE SCALE GENOMIC DNA]</scope>
    <source>
        <strain evidence="4">CGMCC 4.7405</strain>
    </source>
</reference>
<feature type="region of interest" description="Disordered" evidence="1">
    <location>
        <begin position="495"/>
        <end position="523"/>
    </location>
</feature>